<evidence type="ECO:0000256" key="6">
    <source>
        <dbReference type="ARBA" id="ARBA00022692"/>
    </source>
</evidence>
<evidence type="ECO:0000256" key="7">
    <source>
        <dbReference type="ARBA" id="ARBA00022729"/>
    </source>
</evidence>
<evidence type="ECO:0000256" key="1">
    <source>
        <dbReference type="ARBA" id="ARBA00004571"/>
    </source>
</evidence>
<dbReference type="Gene3D" id="3.10.20.410">
    <property type="match status" value="1"/>
</dbReference>
<accession>D2TV48</accession>
<evidence type="ECO:0000256" key="4">
    <source>
        <dbReference type="ARBA" id="ARBA00022452"/>
    </source>
</evidence>
<dbReference type="PANTHER" id="PTHR30451">
    <property type="entry name" value="OUTER MEMBRANE USHER PROTEIN"/>
    <property type="match status" value="1"/>
</dbReference>
<dbReference type="Pfam" id="PF00577">
    <property type="entry name" value="Usher"/>
    <property type="match status" value="1"/>
</dbReference>
<dbReference type="InterPro" id="IPR037224">
    <property type="entry name" value="PapC_N_sf"/>
</dbReference>
<keyword evidence="7" id="KW-0732">Signal</keyword>
<evidence type="ECO:0000256" key="3">
    <source>
        <dbReference type="ARBA" id="ARBA00022448"/>
    </source>
</evidence>
<evidence type="ECO:0000313" key="13">
    <source>
        <dbReference type="Proteomes" id="UP000001889"/>
    </source>
</evidence>
<dbReference type="GO" id="GO:0009279">
    <property type="term" value="C:cell outer membrane"/>
    <property type="evidence" value="ECO:0007669"/>
    <property type="project" value="UniProtKB-SubCell"/>
</dbReference>
<dbReference type="Gene3D" id="2.60.40.3110">
    <property type="match status" value="1"/>
</dbReference>
<dbReference type="EMBL" id="FN543503">
    <property type="protein sequence ID" value="CBG91791.1"/>
    <property type="molecule type" value="Genomic_DNA"/>
</dbReference>
<protein>
    <submittedName>
        <fullName evidence="12">Fimbrial outer membrane usher protein</fullName>
    </submittedName>
</protein>
<dbReference type="Pfam" id="PF13954">
    <property type="entry name" value="PapC_N"/>
    <property type="match status" value="1"/>
</dbReference>
<dbReference type="InterPro" id="IPR000015">
    <property type="entry name" value="Fimb_usher"/>
</dbReference>
<feature type="domain" description="PapC-like C-terminal" evidence="10">
    <location>
        <begin position="782"/>
        <end position="839"/>
    </location>
</feature>
<keyword evidence="3" id="KW-0813">Transport</keyword>
<dbReference type="Pfam" id="PF13953">
    <property type="entry name" value="PapC_C"/>
    <property type="match status" value="1"/>
</dbReference>
<evidence type="ECO:0000256" key="8">
    <source>
        <dbReference type="ARBA" id="ARBA00023136"/>
    </source>
</evidence>
<dbReference type="InterPro" id="IPR025949">
    <property type="entry name" value="PapC-like_C"/>
</dbReference>
<evidence type="ECO:0000313" key="12">
    <source>
        <dbReference type="EMBL" id="CBG91791.1"/>
    </source>
</evidence>
<dbReference type="InterPro" id="IPR042186">
    <property type="entry name" value="FimD_plug_dom"/>
</dbReference>
<evidence type="ECO:0000259" key="11">
    <source>
        <dbReference type="Pfam" id="PF13954"/>
    </source>
</evidence>
<dbReference type="InterPro" id="IPR025885">
    <property type="entry name" value="PapC_N"/>
</dbReference>
<dbReference type="RefSeq" id="WP_012908922.1">
    <property type="nucleotide sequence ID" value="NC_013717.1"/>
</dbReference>
<keyword evidence="4" id="KW-1134">Transmembrane beta strand</keyword>
<gene>
    <name evidence="12" type="ordered locus">ROD_p1301</name>
</gene>
<dbReference type="InterPro" id="IPR043142">
    <property type="entry name" value="PapC-like_C_sf"/>
</dbReference>
<dbReference type="GO" id="GO:0015473">
    <property type="term" value="F:fimbrial usher porin activity"/>
    <property type="evidence" value="ECO:0007669"/>
    <property type="project" value="InterPro"/>
</dbReference>
<comment type="subcellular location">
    <subcellularLocation>
        <location evidence="1">Cell outer membrane</location>
        <topology evidence="1">Multi-pass membrane protein</topology>
    </subcellularLocation>
</comment>
<keyword evidence="12" id="KW-0614">Plasmid</keyword>
<keyword evidence="6" id="KW-0812">Transmembrane</keyword>
<keyword evidence="13" id="KW-1185">Reference proteome</keyword>
<dbReference type="FunFam" id="2.60.40.3110:FF:000001">
    <property type="entry name" value="Putative fimbrial outer membrane usher"/>
    <property type="match status" value="1"/>
</dbReference>
<dbReference type="AlphaFoldDB" id="D2TV48"/>
<dbReference type="Proteomes" id="UP000001889">
    <property type="component" value="Plasmid pCROD1"/>
</dbReference>
<dbReference type="GO" id="GO:0009297">
    <property type="term" value="P:pilus assembly"/>
    <property type="evidence" value="ECO:0007669"/>
    <property type="project" value="InterPro"/>
</dbReference>
<dbReference type="Gene3D" id="2.60.40.2610">
    <property type="entry name" value="Outer membrane usher protein FimD, plug domain"/>
    <property type="match status" value="1"/>
</dbReference>
<proteinExistence type="inferred from homology"/>
<dbReference type="KEGG" id="cro:ROD_p1301"/>
<evidence type="ECO:0000256" key="2">
    <source>
        <dbReference type="ARBA" id="ARBA00008064"/>
    </source>
</evidence>
<evidence type="ECO:0000256" key="9">
    <source>
        <dbReference type="ARBA" id="ARBA00023237"/>
    </source>
</evidence>
<feature type="domain" description="PapC N-terminal" evidence="11">
    <location>
        <begin position="29"/>
        <end position="181"/>
    </location>
</feature>
<dbReference type="SUPFAM" id="SSF141729">
    <property type="entry name" value="FimD N-terminal domain-like"/>
    <property type="match status" value="1"/>
</dbReference>
<organism evidence="12 13">
    <name type="scientific">Citrobacter rodentium (strain ICC168)</name>
    <name type="common">Citrobacter freundii biotype 4280</name>
    <dbReference type="NCBI Taxonomy" id="637910"/>
    <lineage>
        <taxon>Bacteria</taxon>
        <taxon>Pseudomonadati</taxon>
        <taxon>Pseudomonadota</taxon>
        <taxon>Gammaproteobacteria</taxon>
        <taxon>Enterobacterales</taxon>
        <taxon>Enterobacteriaceae</taxon>
        <taxon>Citrobacter</taxon>
    </lineage>
</organism>
<geneLocation type="plasmid" evidence="12 13">
    <name>pCROD1</name>
</geneLocation>
<comment type="similarity">
    <text evidence="2">Belongs to the fimbrial export usher family.</text>
</comment>
<dbReference type="Gene3D" id="2.60.40.2070">
    <property type="match status" value="1"/>
</dbReference>
<evidence type="ECO:0000259" key="10">
    <source>
        <dbReference type="Pfam" id="PF13953"/>
    </source>
</evidence>
<keyword evidence="8" id="KW-0472">Membrane</keyword>
<dbReference type="PANTHER" id="PTHR30451:SF21">
    <property type="entry name" value="FIMBRIAL USHER DOMAIN-CONTAINING PROTEIN YDET-RELATED"/>
    <property type="match status" value="1"/>
</dbReference>
<sequence>MNRTNYSTLLAATFLFHQCVDAKELWFPPELISADSDISDLSRFARGEQLPGIYKVSVFINQEPQGIRNLNFIVADTNEKRAGITDNTGLMAALTRNDLLEMGVRDEAFRDIPLDGKNSDAGKFISPGSVISHATTNFNFQLMRLDINIPQKWIKKRPRNWIPPERWDDGITAGLLNYAFSGTNSQGRYRNSQSYYLRLNSGINVGPWRLRDEHMMNDYHYGTSRHREWYHVRTWLERGISAWRSSLVVGDTTTDGRLFESFGIRGLSLKTDDGMYPEVERGYAPVVRGTAMSNARISIRQNGYVIYETNVAPGEFVIDDIDPMYSSGDLNVTVTEADGAVRIFTVPYSTLPMLLREGSVHYTLNAGRLNENRGSDGQQPTLVQGTLSWGLPHGITTYGGIQYTRKYRSVALGAGINMGSWGALSADVTHADSQIADGSRHNGQSVRFLYSRDFETTGTTFQLAGYRYSTSGFFTLEENNRLHMSGWHNEQQYDASGRLIPRKATDWYDMKDNRRERIDVNISQRLGNDSSLYLIGSRQSYWSTSRASSSLQGGFSSTLGAINYSLSYSENYNPSPHHHHTEREISLSLSIPMESLFSGAGKSMYASVSAARNNNGEMSQQMSLSGSALEQNNLNWNLSQGYSRQGGSTGNGSLAYRGAYGDISAGYSQGRDYRQLSYNLEGGIVLHRGGLTLGQPLGTTSILVALPGSSGVPLEHSNGVKTDWNGYALQPWATEYQENRVALDVTRLDPRTEVEKPVIHVVPSKGAIVRAEFSAKTGLRVLMTLMKDGKPLPFGTIVTSENSSGIVGDNGLVYLTGLNNTGTLTAKWGNGAARSCKTTWNFIDSGSTTSPLRVTAVCQ</sequence>
<evidence type="ECO:0000256" key="5">
    <source>
        <dbReference type="ARBA" id="ARBA00022558"/>
    </source>
</evidence>
<dbReference type="HOGENOM" id="CLU_009120_3_1_6"/>
<keyword evidence="9" id="KW-0998">Cell outer membrane</keyword>
<reference evidence="12 13" key="1">
    <citation type="journal article" date="2010" name="J. Bacteriol.">
        <title>The Citrobacter rodentium genome sequence reveals convergent evolution with human pathogenic Escherichia coli.</title>
        <authorList>
            <person name="Petty N.K."/>
            <person name="Bulgin R."/>
            <person name="Crepin V.F."/>
            <person name="Cerdeno-Tarraga A.M."/>
            <person name="Schroeder G.N."/>
            <person name="Quail M.A."/>
            <person name="Lennard N."/>
            <person name="Corton C."/>
            <person name="Barron A."/>
            <person name="Clark L."/>
            <person name="Toribio A.L."/>
            <person name="Parkhill J."/>
            <person name="Dougan G."/>
            <person name="Frankel G."/>
            <person name="Thomson N.R."/>
        </authorList>
    </citation>
    <scope>NUCLEOTIDE SEQUENCE [LARGE SCALE GENOMIC DNA]</scope>
    <source>
        <strain evidence="12 13">ICC168</strain>
    </source>
</reference>
<keyword evidence="5" id="KW-1029">Fimbrium biogenesis</keyword>
<dbReference type="OrthoDB" id="6554712at2"/>
<name>D2TV48_CITRI</name>